<protein>
    <recommendedName>
        <fullName evidence="7 9">tRNA (guanine(26)-N(2))-dimethyltransferase</fullName>
        <ecNumber evidence="7 9">2.1.1.216</ecNumber>
    </recommendedName>
</protein>
<evidence type="ECO:0000256" key="8">
    <source>
        <dbReference type="ARBA" id="ARBA00051897"/>
    </source>
</evidence>
<dbReference type="PANTHER" id="PTHR10631:SF3">
    <property type="entry name" value="TRNA (GUANINE(26)-N(2))-DIMETHYLTRANSFERASE"/>
    <property type="match status" value="1"/>
</dbReference>
<dbReference type="EC" id="2.1.1.216" evidence="7 9"/>
<dbReference type="PROSITE" id="PS51626">
    <property type="entry name" value="SAM_MT_TRM1"/>
    <property type="match status" value="1"/>
</dbReference>
<dbReference type="OrthoDB" id="6349953at2759"/>
<keyword evidence="1 9" id="KW-0820">tRNA-binding</keyword>
<dbReference type="GO" id="GO:0005634">
    <property type="term" value="C:nucleus"/>
    <property type="evidence" value="ECO:0007669"/>
    <property type="project" value="TreeGrafter"/>
</dbReference>
<evidence type="ECO:0000256" key="10">
    <source>
        <dbReference type="SAM" id="MobiDB-lite"/>
    </source>
</evidence>
<keyword evidence="3 9" id="KW-0808">Transferase</keyword>
<evidence type="ECO:0000256" key="5">
    <source>
        <dbReference type="ARBA" id="ARBA00022694"/>
    </source>
</evidence>
<dbReference type="Pfam" id="PF02005">
    <property type="entry name" value="TRM"/>
    <property type="match status" value="1"/>
</dbReference>
<dbReference type="Gene3D" id="3.40.50.150">
    <property type="entry name" value="Vaccinia Virus protein VP39"/>
    <property type="match status" value="1"/>
</dbReference>
<reference evidence="11 12" key="2">
    <citation type="submission" date="2019-01" db="EMBL/GenBank/DDBJ databases">
        <title>The decoding of complex shrimp genome reveals the adaptation for benthos swimmer, frequently molting mechanism and breeding impact on genome.</title>
        <authorList>
            <person name="Sun Y."/>
            <person name="Gao Y."/>
            <person name="Yu Y."/>
        </authorList>
    </citation>
    <scope>NUCLEOTIDE SEQUENCE [LARGE SCALE GENOMIC DNA]</scope>
    <source>
        <tissue evidence="11">Muscle</tissue>
    </source>
</reference>
<reference evidence="11 12" key="1">
    <citation type="submission" date="2018-04" db="EMBL/GenBank/DDBJ databases">
        <authorList>
            <person name="Zhang X."/>
            <person name="Yuan J."/>
            <person name="Li F."/>
            <person name="Xiang J."/>
        </authorList>
    </citation>
    <scope>NUCLEOTIDE SEQUENCE [LARGE SCALE GENOMIC DNA]</scope>
    <source>
        <tissue evidence="11">Muscle</tissue>
    </source>
</reference>
<keyword evidence="12" id="KW-1185">Reference proteome</keyword>
<dbReference type="EMBL" id="QCYY01001609">
    <property type="protein sequence ID" value="ROT76808.1"/>
    <property type="molecule type" value="Genomic_DNA"/>
</dbReference>
<dbReference type="InterPro" id="IPR002905">
    <property type="entry name" value="Trm1"/>
</dbReference>
<sequence length="427" mass="47697">MASSEKGSEETGGSNGGNDEMGFVIDKRPFTHVQEGKAEDEEDAKKETEGTQESNKEVNTEEVPPAEKKFTILEPGKKDPEGIRILEALAASGLRSIRYAHEVGGVVEIVANDFSKQAVECIERNITHNKVEDIVTSSYSDASMAMYKSYEQGKRFHAIDLDPYGSPHIFLDSAVKSVADGGILLVTCTDMAVLCGNSPETCYTKYGALSIKSKACHEIALRIVLQCIESHANRYGRHIVPLLSMSADFYVRVVVQVFTSQFKCKESFSKVSWLYQCVGCETTTLQPLGRVVVNGKSVKYQLSPGPAIIWDIVRAWEKSNPANKEKMAPDRPGRRILEKNSETEINFEIHPDSNPQSRKQELLRFQVKPEKNWGPKSRAKTSLFHGNQDDKRSRNQGKKRRIQANVEQLPSKLPKENDSNEGKETRN</sequence>
<proteinExistence type="inferred from homology"/>
<dbReference type="PANTHER" id="PTHR10631">
    <property type="entry name" value="N 2 ,N 2 -DIMETHYLGUANOSINE TRNA METHYLTRANSFERASE"/>
    <property type="match status" value="1"/>
</dbReference>
<dbReference type="GO" id="GO:0160104">
    <property type="term" value="F:tRNA (guanine(26)-N2)-dimethyltransferase activity"/>
    <property type="evidence" value="ECO:0007669"/>
    <property type="project" value="UniProtKB-UniRule"/>
</dbReference>
<feature type="compositionally biased region" description="Basic and acidic residues" evidence="10">
    <location>
        <begin position="413"/>
        <end position="427"/>
    </location>
</feature>
<comment type="similarity">
    <text evidence="9">Belongs to the class I-like SAM-binding methyltransferase superfamily. Trm1 family.</text>
</comment>
<feature type="region of interest" description="Disordered" evidence="10">
    <location>
        <begin position="366"/>
        <end position="427"/>
    </location>
</feature>
<evidence type="ECO:0000256" key="7">
    <source>
        <dbReference type="ARBA" id="ARBA00039099"/>
    </source>
</evidence>
<organism evidence="11 12">
    <name type="scientific">Penaeus vannamei</name>
    <name type="common">Whiteleg shrimp</name>
    <name type="synonym">Litopenaeus vannamei</name>
    <dbReference type="NCBI Taxonomy" id="6689"/>
    <lineage>
        <taxon>Eukaryota</taxon>
        <taxon>Metazoa</taxon>
        <taxon>Ecdysozoa</taxon>
        <taxon>Arthropoda</taxon>
        <taxon>Crustacea</taxon>
        <taxon>Multicrustacea</taxon>
        <taxon>Malacostraca</taxon>
        <taxon>Eumalacostraca</taxon>
        <taxon>Eucarida</taxon>
        <taxon>Decapoda</taxon>
        <taxon>Dendrobranchiata</taxon>
        <taxon>Penaeoidea</taxon>
        <taxon>Penaeidae</taxon>
        <taxon>Penaeus</taxon>
    </lineage>
</organism>
<evidence type="ECO:0000256" key="4">
    <source>
        <dbReference type="ARBA" id="ARBA00022691"/>
    </source>
</evidence>
<dbReference type="Proteomes" id="UP000283509">
    <property type="component" value="Unassembled WGS sequence"/>
</dbReference>
<dbReference type="SUPFAM" id="SSF53335">
    <property type="entry name" value="S-adenosyl-L-methionine-dependent methyltransferases"/>
    <property type="match status" value="1"/>
</dbReference>
<evidence type="ECO:0000256" key="3">
    <source>
        <dbReference type="ARBA" id="ARBA00022679"/>
    </source>
</evidence>
<keyword evidence="2 9" id="KW-0489">Methyltransferase</keyword>
<keyword evidence="4 9" id="KW-0949">S-adenosyl-L-methionine</keyword>
<evidence type="ECO:0000313" key="12">
    <source>
        <dbReference type="Proteomes" id="UP000283509"/>
    </source>
</evidence>
<name>A0A3R7MAU4_PENVA</name>
<evidence type="ECO:0000256" key="1">
    <source>
        <dbReference type="ARBA" id="ARBA00022555"/>
    </source>
</evidence>
<dbReference type="STRING" id="6689.A0A3R7MAU4"/>
<dbReference type="GO" id="GO:0000049">
    <property type="term" value="F:tRNA binding"/>
    <property type="evidence" value="ECO:0007669"/>
    <property type="project" value="UniProtKB-UniRule"/>
</dbReference>
<comment type="caution">
    <text evidence="11">The sequence shown here is derived from an EMBL/GenBank/DDBJ whole genome shotgun (WGS) entry which is preliminary data.</text>
</comment>
<dbReference type="FunFam" id="3.40.50.150:FF:000051">
    <property type="entry name" value="tRNA (guanine(26)-N(2))-dimethyltransferase"/>
    <property type="match status" value="1"/>
</dbReference>
<dbReference type="AlphaFoldDB" id="A0A3R7MAU4"/>
<evidence type="ECO:0000256" key="9">
    <source>
        <dbReference type="PROSITE-ProRule" id="PRU00958"/>
    </source>
</evidence>
<dbReference type="InterPro" id="IPR029063">
    <property type="entry name" value="SAM-dependent_MTases_sf"/>
</dbReference>
<feature type="compositionally biased region" description="Basic and acidic residues" evidence="10">
    <location>
        <begin position="25"/>
        <end position="65"/>
    </location>
</feature>
<dbReference type="GO" id="GO:0002940">
    <property type="term" value="P:tRNA N2-guanine methylation"/>
    <property type="evidence" value="ECO:0007669"/>
    <property type="project" value="TreeGrafter"/>
</dbReference>
<evidence type="ECO:0000256" key="6">
    <source>
        <dbReference type="ARBA" id="ARBA00022884"/>
    </source>
</evidence>
<keyword evidence="5 9" id="KW-0819">tRNA processing</keyword>
<gene>
    <name evidence="11" type="ORF">C7M84_004623</name>
</gene>
<evidence type="ECO:0000256" key="2">
    <source>
        <dbReference type="ARBA" id="ARBA00022603"/>
    </source>
</evidence>
<feature type="region of interest" description="Disordered" evidence="10">
    <location>
        <begin position="1"/>
        <end position="65"/>
    </location>
</feature>
<keyword evidence="6 9" id="KW-0694">RNA-binding</keyword>
<comment type="catalytic activity">
    <reaction evidence="8 9">
        <text>guanosine(26) in tRNA + 2 S-adenosyl-L-methionine = N(2)-dimethylguanosine(26) in tRNA + 2 S-adenosyl-L-homocysteine + 2 H(+)</text>
        <dbReference type="Rhea" id="RHEA:43140"/>
        <dbReference type="Rhea" id="RHEA-COMP:10359"/>
        <dbReference type="Rhea" id="RHEA-COMP:10360"/>
        <dbReference type="ChEBI" id="CHEBI:15378"/>
        <dbReference type="ChEBI" id="CHEBI:57856"/>
        <dbReference type="ChEBI" id="CHEBI:59789"/>
        <dbReference type="ChEBI" id="CHEBI:74269"/>
        <dbReference type="ChEBI" id="CHEBI:74513"/>
        <dbReference type="EC" id="2.1.1.216"/>
    </reaction>
</comment>
<accession>A0A3R7MAU4</accession>
<evidence type="ECO:0000313" key="11">
    <source>
        <dbReference type="EMBL" id="ROT76808.1"/>
    </source>
</evidence>